<reference evidence="2" key="1">
    <citation type="submission" date="2016-11" db="UniProtKB">
        <authorList>
            <consortium name="WormBaseParasite"/>
        </authorList>
    </citation>
    <scope>IDENTIFICATION</scope>
</reference>
<evidence type="ECO:0000313" key="2">
    <source>
        <dbReference type="WBParaSite" id="Hba_08056"/>
    </source>
</evidence>
<organism evidence="1 2">
    <name type="scientific">Heterorhabditis bacteriophora</name>
    <name type="common">Entomopathogenic nematode worm</name>
    <dbReference type="NCBI Taxonomy" id="37862"/>
    <lineage>
        <taxon>Eukaryota</taxon>
        <taxon>Metazoa</taxon>
        <taxon>Ecdysozoa</taxon>
        <taxon>Nematoda</taxon>
        <taxon>Chromadorea</taxon>
        <taxon>Rhabditida</taxon>
        <taxon>Rhabditina</taxon>
        <taxon>Rhabditomorpha</taxon>
        <taxon>Strongyloidea</taxon>
        <taxon>Heterorhabditidae</taxon>
        <taxon>Heterorhabditis</taxon>
    </lineage>
</organism>
<protein>
    <submittedName>
        <fullName evidence="2">Uncharacterized protein</fullName>
    </submittedName>
</protein>
<accession>A0A1I7WSC6</accession>
<name>A0A1I7WSC6_HETBA</name>
<dbReference type="WBParaSite" id="Hba_08056">
    <property type="protein sequence ID" value="Hba_08056"/>
    <property type="gene ID" value="Hba_08056"/>
</dbReference>
<evidence type="ECO:0000313" key="1">
    <source>
        <dbReference type="Proteomes" id="UP000095283"/>
    </source>
</evidence>
<proteinExistence type="predicted"/>
<dbReference type="Proteomes" id="UP000095283">
    <property type="component" value="Unplaced"/>
</dbReference>
<dbReference type="AlphaFoldDB" id="A0A1I7WSC6"/>
<sequence length="65" mass="7427">MIPCVVTKVGGQIVVDSYFYCIVYINYKLVSYYMGRYFSLWAFGDAAVWKSRGCTLFQFSVAGQD</sequence>
<keyword evidence="1" id="KW-1185">Reference proteome</keyword>